<dbReference type="PANTHER" id="PTHR10571:SF0">
    <property type="entry name" value="UDP-N-ACETYLGLUCOSAMINE--DOLICHYL-PHOSPHATE N-ACETYLGLUCOSAMINEPHOSPHOTRANSFERASE"/>
    <property type="match status" value="1"/>
</dbReference>
<comment type="caution">
    <text evidence="21">The sequence shown here is derived from an EMBL/GenBank/DDBJ whole genome shotgun (WGS) entry which is preliminary data.</text>
</comment>
<dbReference type="GO" id="GO:0006488">
    <property type="term" value="P:dolichol-linked oligosaccharide biosynthetic process"/>
    <property type="evidence" value="ECO:0007669"/>
    <property type="project" value="InterPro"/>
</dbReference>
<evidence type="ECO:0000256" key="13">
    <source>
        <dbReference type="ARBA" id="ARBA00022989"/>
    </source>
</evidence>
<keyword evidence="8" id="KW-0808">Transferase</keyword>
<evidence type="ECO:0000256" key="4">
    <source>
        <dbReference type="ARBA" id="ARBA00009317"/>
    </source>
</evidence>
<keyword evidence="10" id="KW-0479">Metal-binding</keyword>
<proteinExistence type="inferred from homology"/>
<keyword evidence="9 19" id="KW-0812">Transmembrane</keyword>
<dbReference type="Proteomes" id="UP001054252">
    <property type="component" value="Unassembled WGS sequence"/>
</dbReference>
<evidence type="ECO:0000256" key="3">
    <source>
        <dbReference type="ARBA" id="ARBA00004922"/>
    </source>
</evidence>
<sequence>MALLVVFCTNFINIHAGLNGLEVGQTVVIAFAIMVHNIMQIGASSNPEYQHAHAFSICLLFSFLKCPRHRLPRFNPETGLLTGTPDCTLVNFYLRIFGPKSEKSLCIHLLIVQAVGCCFCFLLRYLLAGWYK</sequence>
<dbReference type="AlphaFoldDB" id="A0AAV5MJD4"/>
<organism evidence="21 22">
    <name type="scientific">Rubroshorea leprosula</name>
    <dbReference type="NCBI Taxonomy" id="152421"/>
    <lineage>
        <taxon>Eukaryota</taxon>
        <taxon>Viridiplantae</taxon>
        <taxon>Streptophyta</taxon>
        <taxon>Embryophyta</taxon>
        <taxon>Tracheophyta</taxon>
        <taxon>Spermatophyta</taxon>
        <taxon>Magnoliopsida</taxon>
        <taxon>eudicotyledons</taxon>
        <taxon>Gunneridae</taxon>
        <taxon>Pentapetalae</taxon>
        <taxon>rosids</taxon>
        <taxon>malvids</taxon>
        <taxon>Malvales</taxon>
        <taxon>Dipterocarpaceae</taxon>
        <taxon>Rubroshorea</taxon>
    </lineage>
</organism>
<comment type="subcellular location">
    <subcellularLocation>
        <location evidence="2">Endoplasmic reticulum membrane</location>
        <topology evidence="2">Multi-pass membrane protein</topology>
    </subcellularLocation>
</comment>
<keyword evidence="14 19" id="KW-0472">Membrane</keyword>
<evidence type="ECO:0000256" key="1">
    <source>
        <dbReference type="ARBA" id="ARBA00001946"/>
    </source>
</evidence>
<evidence type="ECO:0000256" key="15">
    <source>
        <dbReference type="ARBA" id="ARBA00029567"/>
    </source>
</evidence>
<gene>
    <name evidence="21" type="ORF">SLEP1_g55694</name>
</gene>
<keyword evidence="20" id="KW-0732">Signal</keyword>
<evidence type="ECO:0000313" key="22">
    <source>
        <dbReference type="Proteomes" id="UP001054252"/>
    </source>
</evidence>
<dbReference type="InterPro" id="IPR000715">
    <property type="entry name" value="Glycosyl_transferase_4"/>
</dbReference>
<evidence type="ECO:0000313" key="21">
    <source>
        <dbReference type="EMBL" id="GKV48911.1"/>
    </source>
</evidence>
<dbReference type="GO" id="GO:0016757">
    <property type="term" value="F:glycosyltransferase activity"/>
    <property type="evidence" value="ECO:0007669"/>
    <property type="project" value="UniProtKB-KW"/>
</dbReference>
<dbReference type="GO" id="GO:0005789">
    <property type="term" value="C:endoplasmic reticulum membrane"/>
    <property type="evidence" value="ECO:0007669"/>
    <property type="project" value="UniProtKB-SubCell"/>
</dbReference>
<dbReference type="EC" id="2.7.8.15" evidence="5"/>
<feature type="signal peptide" evidence="20">
    <location>
        <begin position="1"/>
        <end position="16"/>
    </location>
</feature>
<evidence type="ECO:0000256" key="5">
    <source>
        <dbReference type="ARBA" id="ARBA00013225"/>
    </source>
</evidence>
<keyword evidence="13 19" id="KW-1133">Transmembrane helix</keyword>
<evidence type="ECO:0000256" key="14">
    <source>
        <dbReference type="ARBA" id="ARBA00023136"/>
    </source>
</evidence>
<evidence type="ECO:0000256" key="6">
    <source>
        <dbReference type="ARBA" id="ARBA00017659"/>
    </source>
</evidence>
<comment type="similarity">
    <text evidence="4">Belongs to the glycosyltransferase 4 family.</text>
</comment>
<comment type="pathway">
    <text evidence="3">Protein modification; protein glycosylation.</text>
</comment>
<evidence type="ECO:0000256" key="16">
    <source>
        <dbReference type="ARBA" id="ARBA00033238"/>
    </source>
</evidence>
<comment type="catalytic activity">
    <reaction evidence="18">
        <text>a di-trans,poly-cis-dolichyl phosphate + UDP-N-acetyl-alpha-D-glucosamine = an N-acetyl-alpha-D-glucosaminyl-diphospho-di-trans,poly-cis-dolichol + UMP</text>
        <dbReference type="Rhea" id="RHEA:13289"/>
        <dbReference type="Rhea" id="RHEA-COMP:19498"/>
        <dbReference type="Rhea" id="RHEA-COMP:19507"/>
        <dbReference type="ChEBI" id="CHEBI:57683"/>
        <dbReference type="ChEBI" id="CHEBI:57705"/>
        <dbReference type="ChEBI" id="CHEBI:57865"/>
        <dbReference type="ChEBI" id="CHEBI:58427"/>
        <dbReference type="EC" id="2.7.8.15"/>
    </reaction>
    <physiologicalReaction direction="left-to-right" evidence="18">
        <dbReference type="Rhea" id="RHEA:13290"/>
    </physiologicalReaction>
</comment>
<evidence type="ECO:0000256" key="8">
    <source>
        <dbReference type="ARBA" id="ARBA00022679"/>
    </source>
</evidence>
<evidence type="ECO:0000256" key="18">
    <source>
        <dbReference type="ARBA" id="ARBA00045078"/>
    </source>
</evidence>
<evidence type="ECO:0000256" key="20">
    <source>
        <dbReference type="SAM" id="SignalP"/>
    </source>
</evidence>
<dbReference type="Pfam" id="PF00953">
    <property type="entry name" value="Glycos_transf_4"/>
    <property type="match status" value="1"/>
</dbReference>
<evidence type="ECO:0000256" key="19">
    <source>
        <dbReference type="SAM" id="Phobius"/>
    </source>
</evidence>
<keyword evidence="22" id="KW-1185">Reference proteome</keyword>
<keyword evidence="11" id="KW-0256">Endoplasmic reticulum</keyword>
<protein>
    <recommendedName>
        <fullName evidence="6">UDP-N-acetylglucosamine--dolichyl-phosphate N-acetylglucosaminephosphotransferase</fullName>
        <ecNumber evidence="5">2.7.8.15</ecNumber>
    </recommendedName>
    <alternativeName>
        <fullName evidence="15">GlcNAc-1-P transferase</fullName>
    </alternativeName>
    <alternativeName>
        <fullName evidence="16">N-acetylglucosamine-1-phosphate transferase</fullName>
    </alternativeName>
</protein>
<evidence type="ECO:0000256" key="10">
    <source>
        <dbReference type="ARBA" id="ARBA00022723"/>
    </source>
</evidence>
<evidence type="ECO:0000256" key="9">
    <source>
        <dbReference type="ARBA" id="ARBA00022692"/>
    </source>
</evidence>
<dbReference type="InterPro" id="IPR033895">
    <property type="entry name" value="GPT"/>
</dbReference>
<evidence type="ECO:0000256" key="17">
    <source>
        <dbReference type="ARBA" id="ARBA00044717"/>
    </source>
</evidence>
<accession>A0AAV5MJD4</accession>
<evidence type="ECO:0000256" key="11">
    <source>
        <dbReference type="ARBA" id="ARBA00022824"/>
    </source>
</evidence>
<evidence type="ECO:0000256" key="7">
    <source>
        <dbReference type="ARBA" id="ARBA00022676"/>
    </source>
</evidence>
<keyword evidence="12" id="KW-0460">Magnesium</keyword>
<comment type="function">
    <text evidence="17">UDP-N-acetylglucosamine--dolichyl-phosphate N-acetylglucosaminephosphotransferase that operates in the biosynthetic pathway of dolichol-linked oligosaccharides, the glycan precursors employed in protein asparagine (N)-glycosylation. The assembly of dolichol-linked oligosaccharides begins on the cytosolic side of the endoplasmic reticulum membrane and finishes in its lumen. The sequential addition of sugars to dolichol pyrophosphate produces dolichol-linked oligosaccharides containing fourteen sugars, including two GlcNAcs, nine mannoses and three glucoses. Once assembled, the oligosaccharide is transferred from the lipid to nascent proteins by oligosaccharyltransferases. Catalyzes the initial step of dolichol-linked oligosaccharide biosynthesis, transfering GlcNAc-1-P from cytosolic UDP-GlcNAc onto the carrier lipid dolichyl phosphate (P-dolichol), yielding GlcNAc-P-P-dolichol embedded in the cytoplasmic leaflet of the endoplasmic reticulum membrane.</text>
</comment>
<comment type="cofactor">
    <cofactor evidence="1">
        <name>Mg(2+)</name>
        <dbReference type="ChEBI" id="CHEBI:18420"/>
    </cofactor>
</comment>
<name>A0AAV5MJD4_9ROSI</name>
<feature type="transmembrane region" description="Helical" evidence="19">
    <location>
        <begin position="105"/>
        <end position="127"/>
    </location>
</feature>
<dbReference type="GO" id="GO:0046872">
    <property type="term" value="F:metal ion binding"/>
    <property type="evidence" value="ECO:0007669"/>
    <property type="project" value="UniProtKB-KW"/>
</dbReference>
<evidence type="ECO:0000256" key="2">
    <source>
        <dbReference type="ARBA" id="ARBA00004477"/>
    </source>
</evidence>
<feature type="chain" id="PRO_5043349484" description="UDP-N-acetylglucosamine--dolichyl-phosphate N-acetylglucosaminephosphotransferase" evidence="20">
    <location>
        <begin position="17"/>
        <end position="132"/>
    </location>
</feature>
<reference evidence="21 22" key="1">
    <citation type="journal article" date="2021" name="Commun. Biol.">
        <title>The genome of Shorea leprosula (Dipterocarpaceae) highlights the ecological relevance of drought in aseasonal tropical rainforests.</title>
        <authorList>
            <person name="Ng K.K.S."/>
            <person name="Kobayashi M.J."/>
            <person name="Fawcett J.A."/>
            <person name="Hatakeyama M."/>
            <person name="Paape T."/>
            <person name="Ng C.H."/>
            <person name="Ang C.C."/>
            <person name="Tnah L.H."/>
            <person name="Lee C.T."/>
            <person name="Nishiyama T."/>
            <person name="Sese J."/>
            <person name="O'Brien M.J."/>
            <person name="Copetti D."/>
            <person name="Mohd Noor M.I."/>
            <person name="Ong R.C."/>
            <person name="Putra M."/>
            <person name="Sireger I.Z."/>
            <person name="Indrioko S."/>
            <person name="Kosugi Y."/>
            <person name="Izuno A."/>
            <person name="Isagi Y."/>
            <person name="Lee S.L."/>
            <person name="Shimizu K.K."/>
        </authorList>
    </citation>
    <scope>NUCLEOTIDE SEQUENCE [LARGE SCALE GENOMIC DNA]</scope>
    <source>
        <strain evidence="21">214</strain>
    </source>
</reference>
<dbReference type="PANTHER" id="PTHR10571">
    <property type="entry name" value="UDP-N-ACETYLGLUCOSAMINE--DOLICHYL-PHOSPHATE N-ACETYLGLUCOSAMINEPHOSPHOTRANSFERASE"/>
    <property type="match status" value="1"/>
</dbReference>
<dbReference type="GO" id="GO:0003975">
    <property type="term" value="F:UDP-N-acetylglucosamine-dolichyl-phosphate N-acetylglucosaminephosphotransferase activity"/>
    <property type="evidence" value="ECO:0007669"/>
    <property type="project" value="UniProtKB-EC"/>
</dbReference>
<evidence type="ECO:0000256" key="12">
    <source>
        <dbReference type="ARBA" id="ARBA00022842"/>
    </source>
</evidence>
<keyword evidence="7" id="KW-0328">Glycosyltransferase</keyword>
<dbReference type="EMBL" id="BPVZ01000274">
    <property type="protein sequence ID" value="GKV48911.1"/>
    <property type="molecule type" value="Genomic_DNA"/>
</dbReference>